<dbReference type="PANTHER" id="PTHR43123">
    <property type="entry name" value="POLYSACCHARIDE DEACETYLASE-RELATED"/>
    <property type="match status" value="1"/>
</dbReference>
<dbReference type="OrthoDB" id="10021650at2759"/>
<accession>A0A9P1FJG1</accession>
<sequence length="163" mass="18629">MVKAEIWTTSPQEQAYFKQSLDDLQQSLGSRPKTWTCSQKWTGLVTILDHLEASTGPKVRLTPGFSVTERTPEIAAESGIEAFLDFVDDDVPYYLTHEQGKRTLCLPYCMETNDISLCLTKHFDGRQYAQAIEDHVRQLAKEEGEKVRDTASLRDDARWRSWG</sequence>
<evidence type="ECO:0000313" key="4">
    <source>
        <dbReference type="Proteomes" id="UP001152797"/>
    </source>
</evidence>
<dbReference type="EMBL" id="CAMXCT020000409">
    <property type="protein sequence ID" value="CAL1131783.1"/>
    <property type="molecule type" value="Genomic_DNA"/>
</dbReference>
<dbReference type="Gene3D" id="3.20.20.370">
    <property type="entry name" value="Glycoside hydrolase/deacetylase"/>
    <property type="match status" value="1"/>
</dbReference>
<dbReference type="PANTHER" id="PTHR43123:SF4">
    <property type="entry name" value="POLYSACCHARIDE DEACETYLASE"/>
    <property type="match status" value="1"/>
</dbReference>
<dbReference type="AlphaFoldDB" id="A0A9P1FJG1"/>
<protein>
    <submittedName>
        <fullName evidence="3">Chitin deacetylase 1</fullName>
    </submittedName>
</protein>
<dbReference type="SUPFAM" id="SSF88713">
    <property type="entry name" value="Glycoside hydrolase/deacetylase"/>
    <property type="match status" value="1"/>
</dbReference>
<evidence type="ECO:0000313" key="2">
    <source>
        <dbReference type="EMBL" id="CAL1131783.1"/>
    </source>
</evidence>
<proteinExistence type="predicted"/>
<name>A0A9P1FJG1_9DINO</name>
<reference evidence="2" key="2">
    <citation type="submission" date="2024-04" db="EMBL/GenBank/DDBJ databases">
        <authorList>
            <person name="Chen Y."/>
            <person name="Shah S."/>
            <person name="Dougan E. K."/>
            <person name="Thang M."/>
            <person name="Chan C."/>
        </authorList>
    </citation>
    <scope>NUCLEOTIDE SEQUENCE [LARGE SCALE GENOMIC DNA]</scope>
</reference>
<dbReference type="InterPro" id="IPR011330">
    <property type="entry name" value="Glyco_hydro/deAcase_b/a-brl"/>
</dbReference>
<evidence type="ECO:0000313" key="3">
    <source>
        <dbReference type="EMBL" id="CAL4765720.1"/>
    </source>
</evidence>
<keyword evidence="4" id="KW-1185">Reference proteome</keyword>
<reference evidence="1" key="1">
    <citation type="submission" date="2022-10" db="EMBL/GenBank/DDBJ databases">
        <authorList>
            <person name="Chen Y."/>
            <person name="Dougan E. K."/>
            <person name="Chan C."/>
            <person name="Rhodes N."/>
            <person name="Thang M."/>
        </authorList>
    </citation>
    <scope>NUCLEOTIDE SEQUENCE</scope>
</reference>
<dbReference type="Proteomes" id="UP001152797">
    <property type="component" value="Unassembled WGS sequence"/>
</dbReference>
<evidence type="ECO:0000313" key="1">
    <source>
        <dbReference type="EMBL" id="CAI3978408.1"/>
    </source>
</evidence>
<dbReference type="EMBL" id="CAMXCT010000409">
    <property type="protein sequence ID" value="CAI3978408.1"/>
    <property type="molecule type" value="Genomic_DNA"/>
</dbReference>
<dbReference type="GO" id="GO:0005975">
    <property type="term" value="P:carbohydrate metabolic process"/>
    <property type="evidence" value="ECO:0007669"/>
    <property type="project" value="InterPro"/>
</dbReference>
<organism evidence="1">
    <name type="scientific">Cladocopium goreaui</name>
    <dbReference type="NCBI Taxonomy" id="2562237"/>
    <lineage>
        <taxon>Eukaryota</taxon>
        <taxon>Sar</taxon>
        <taxon>Alveolata</taxon>
        <taxon>Dinophyceae</taxon>
        <taxon>Suessiales</taxon>
        <taxon>Symbiodiniaceae</taxon>
        <taxon>Cladocopium</taxon>
    </lineage>
</organism>
<dbReference type="EMBL" id="CAMXCT030000409">
    <property type="protein sequence ID" value="CAL4765720.1"/>
    <property type="molecule type" value="Genomic_DNA"/>
</dbReference>
<comment type="caution">
    <text evidence="1">The sequence shown here is derived from an EMBL/GenBank/DDBJ whole genome shotgun (WGS) entry which is preliminary data.</text>
</comment>
<gene>
    <name evidence="1" type="ORF">C1SCF055_LOCUS6461</name>
</gene>